<dbReference type="Gene3D" id="3.40.50.2000">
    <property type="entry name" value="Glycogen Phosphorylase B"/>
    <property type="match status" value="2"/>
</dbReference>
<organism evidence="3 4">
    <name type="scientific">Methanolobus tindarius DSM 2278</name>
    <dbReference type="NCBI Taxonomy" id="1090322"/>
    <lineage>
        <taxon>Archaea</taxon>
        <taxon>Methanobacteriati</taxon>
        <taxon>Methanobacteriota</taxon>
        <taxon>Stenosarchaea group</taxon>
        <taxon>Methanomicrobia</taxon>
        <taxon>Methanosarcinales</taxon>
        <taxon>Methanosarcinaceae</taxon>
        <taxon>Methanolobus</taxon>
    </lineage>
</organism>
<keyword evidence="4" id="KW-1185">Reference proteome</keyword>
<dbReference type="AlphaFoldDB" id="W9DNZ6"/>
<dbReference type="Pfam" id="PF13439">
    <property type="entry name" value="Glyco_transf_4"/>
    <property type="match status" value="1"/>
</dbReference>
<dbReference type="InterPro" id="IPR001296">
    <property type="entry name" value="Glyco_trans_1"/>
</dbReference>
<evidence type="ECO:0000313" key="4">
    <source>
        <dbReference type="Proteomes" id="UP000019483"/>
    </source>
</evidence>
<dbReference type="InterPro" id="IPR050194">
    <property type="entry name" value="Glycosyltransferase_grp1"/>
</dbReference>
<dbReference type="OrthoDB" id="132546at2157"/>
<dbReference type="SUPFAM" id="SSF53756">
    <property type="entry name" value="UDP-Glycosyltransferase/glycogen phosphorylase"/>
    <property type="match status" value="1"/>
</dbReference>
<gene>
    <name evidence="3" type="ORF">MettiDRAFT_0209</name>
</gene>
<feature type="domain" description="Glycosyl transferase family 1" evidence="1">
    <location>
        <begin position="224"/>
        <end position="386"/>
    </location>
</feature>
<feature type="domain" description="Glycosyltransferase subfamily 4-like N-terminal" evidence="2">
    <location>
        <begin position="23"/>
        <end position="206"/>
    </location>
</feature>
<dbReference type="STRING" id="1090322.MettiDRAFT_0209"/>
<evidence type="ECO:0000259" key="2">
    <source>
        <dbReference type="Pfam" id="PF13439"/>
    </source>
</evidence>
<keyword evidence="3" id="KW-0808">Transferase</keyword>
<dbReference type="InterPro" id="IPR028098">
    <property type="entry name" value="Glyco_trans_4-like_N"/>
</dbReference>
<evidence type="ECO:0000313" key="3">
    <source>
        <dbReference type="EMBL" id="ETA66808.1"/>
    </source>
</evidence>
<sequence>MRLLILSSSFPRNTNILSSSFSYEFCKNLLQKGSEVIVLAPHHSTSKFIEEIDGIKVYRFPYFVPFSAQKLAYNAGIAYNFKNSLFAKLQLPFFLLSELIYSLKIIKQEKIDVVISFWLIPQGLIAAICNKILKIKHIAVIHSSEVTILKKLNFGTKITQLIFNHSERIVSVSSHRAHELLSILPPNVSESASRKLHIIPMGIDPSKLISNETTNDLKLKYELNDSFVVLFVGRLVEVKGCKYLINAFKDVVEEYSKAKLIVVGSGYMEEELKELVAFHSLNEKVLFSGFVSSDLISDYYNLADIVVVPSIVDSSGFQEGFPVVVMESLVTGKPIIATKTNGIMEIIHDEYNGILVEQKNENQISDKILKLIQNPDLRKKLSANALQDAKKYEWGVVASNYYKLLNEVYSYD</sequence>
<dbReference type="Proteomes" id="UP000019483">
    <property type="component" value="Unassembled WGS sequence"/>
</dbReference>
<dbReference type="PANTHER" id="PTHR45947:SF3">
    <property type="entry name" value="SULFOQUINOVOSYL TRANSFERASE SQD2"/>
    <property type="match status" value="1"/>
</dbReference>
<protein>
    <submittedName>
        <fullName evidence="3">Glycosyltransferase</fullName>
    </submittedName>
</protein>
<dbReference type="Pfam" id="PF00534">
    <property type="entry name" value="Glycos_transf_1"/>
    <property type="match status" value="1"/>
</dbReference>
<accession>W9DNZ6</accession>
<dbReference type="GO" id="GO:0016758">
    <property type="term" value="F:hexosyltransferase activity"/>
    <property type="evidence" value="ECO:0007669"/>
    <property type="project" value="TreeGrafter"/>
</dbReference>
<comment type="caution">
    <text evidence="3">The sequence shown here is derived from an EMBL/GenBank/DDBJ whole genome shotgun (WGS) entry which is preliminary data.</text>
</comment>
<dbReference type="CDD" id="cd03801">
    <property type="entry name" value="GT4_PimA-like"/>
    <property type="match status" value="1"/>
</dbReference>
<reference evidence="3 4" key="1">
    <citation type="submission" date="2013-08" db="EMBL/GenBank/DDBJ databases">
        <authorList>
            <consortium name="DOE Joint Genome Institute"/>
            <person name="Eisen J."/>
            <person name="Huntemann M."/>
            <person name="Han J."/>
            <person name="Chen A."/>
            <person name="Kyrpides N."/>
            <person name="Mavromatis K."/>
            <person name="Markowitz V."/>
            <person name="Palaniappan K."/>
            <person name="Ivanova N."/>
            <person name="Schaumberg A."/>
            <person name="Pati A."/>
            <person name="Liolios K."/>
            <person name="Nordberg H.P."/>
            <person name="Cantor M.N."/>
            <person name="Hua S.X."/>
            <person name="Woyke T."/>
        </authorList>
    </citation>
    <scope>NUCLEOTIDE SEQUENCE [LARGE SCALE GENOMIC DNA]</scope>
    <source>
        <strain evidence="3 4">DSM 2278</strain>
    </source>
</reference>
<dbReference type="RefSeq" id="WP_023843945.1">
    <property type="nucleotide sequence ID" value="NZ_AZAJ01000001.1"/>
</dbReference>
<name>W9DNZ6_METTI</name>
<evidence type="ECO:0000259" key="1">
    <source>
        <dbReference type="Pfam" id="PF00534"/>
    </source>
</evidence>
<proteinExistence type="predicted"/>
<dbReference type="PANTHER" id="PTHR45947">
    <property type="entry name" value="SULFOQUINOVOSYL TRANSFERASE SQD2"/>
    <property type="match status" value="1"/>
</dbReference>
<dbReference type="EMBL" id="AZAJ01000001">
    <property type="protein sequence ID" value="ETA66808.1"/>
    <property type="molecule type" value="Genomic_DNA"/>
</dbReference>